<evidence type="ECO:0000313" key="2">
    <source>
        <dbReference type="Proteomes" id="UP001148629"/>
    </source>
</evidence>
<evidence type="ECO:0000313" key="1">
    <source>
        <dbReference type="EMBL" id="KAJ3522437.1"/>
    </source>
</evidence>
<keyword evidence="2" id="KW-1185">Reference proteome</keyword>
<dbReference type="EMBL" id="JANRMS010002447">
    <property type="protein sequence ID" value="KAJ3522437.1"/>
    <property type="molecule type" value="Genomic_DNA"/>
</dbReference>
<reference evidence="1" key="1">
    <citation type="submission" date="2022-08" db="EMBL/GenBank/DDBJ databases">
        <title>Genome Sequence of Fusarium decemcellulare.</title>
        <authorList>
            <person name="Buettner E."/>
        </authorList>
    </citation>
    <scope>NUCLEOTIDE SEQUENCE</scope>
    <source>
        <strain evidence="1">Babe19</strain>
    </source>
</reference>
<accession>A0ACC1RM10</accession>
<proteinExistence type="predicted"/>
<organism evidence="1 2">
    <name type="scientific">Fusarium decemcellulare</name>
    <dbReference type="NCBI Taxonomy" id="57161"/>
    <lineage>
        <taxon>Eukaryota</taxon>
        <taxon>Fungi</taxon>
        <taxon>Dikarya</taxon>
        <taxon>Ascomycota</taxon>
        <taxon>Pezizomycotina</taxon>
        <taxon>Sordariomycetes</taxon>
        <taxon>Hypocreomycetidae</taxon>
        <taxon>Hypocreales</taxon>
        <taxon>Nectriaceae</taxon>
        <taxon>Fusarium</taxon>
        <taxon>Fusarium decemcellulare species complex</taxon>
    </lineage>
</organism>
<comment type="caution">
    <text evidence="1">The sequence shown here is derived from an EMBL/GenBank/DDBJ whole genome shotgun (WGS) entry which is preliminary data.</text>
</comment>
<name>A0ACC1RM10_9HYPO</name>
<gene>
    <name evidence="1" type="ORF">NM208_g12858</name>
</gene>
<sequence>MNQAAKVFVFIAQALEAETLQGQTASRVAAATKALLTTADDTKNYHRMPARGQAPVQLQGAHGRRACVQMIGNIDMDTGGQHTLVLREKAQGPPVVDPFPNFPPPFWTGSSCLSPAPPTGSTVGRRVRFAAGTFHGRAPPNGAGSYKYPTVRDPPSMTWKRDGRGAHLQLQSRKRQSPQSIAFHPQSTTQRPPFPSPVLSPPPHTPSIHFSRIPIHSSAAIPDSYFCIPLFFPSSDSDLPPFRPSATRLRPATSTSFHRCIIAAFCSTLPEALELSP</sequence>
<dbReference type="Proteomes" id="UP001148629">
    <property type="component" value="Unassembled WGS sequence"/>
</dbReference>
<protein>
    <submittedName>
        <fullName evidence="1">Uncharacterized protein</fullName>
    </submittedName>
</protein>